<dbReference type="AlphaFoldDB" id="A0A099U051"/>
<dbReference type="Proteomes" id="UP000255139">
    <property type="component" value="Unassembled WGS sequence"/>
</dbReference>
<proteinExistence type="predicted"/>
<reference evidence="1 2" key="1">
    <citation type="submission" date="2018-06" db="EMBL/GenBank/DDBJ databases">
        <authorList>
            <consortium name="Pathogen Informatics"/>
            <person name="Doyle S."/>
        </authorList>
    </citation>
    <scope>NUCLEOTIDE SEQUENCE [LARGE SCALE GENOMIC DNA]</scope>
    <source>
        <strain evidence="1 2">NCTC12714</strain>
    </source>
</reference>
<evidence type="ECO:0000313" key="2">
    <source>
        <dbReference type="Proteomes" id="UP000255139"/>
    </source>
</evidence>
<protein>
    <submittedName>
        <fullName evidence="1">Uncharacterized protein</fullName>
    </submittedName>
</protein>
<evidence type="ECO:0000313" key="1">
    <source>
        <dbReference type="EMBL" id="STQ85629.1"/>
    </source>
</evidence>
<sequence length="402" mass="46060">MNRDNIYFALALLCFLWLMFGMLVFSVPPTQIHNKENTQSSNQSIILKTEILQNIKTLYKEQALSNSSTIVPLSCMLSSKDISRIDVSYNKRDILAYAIAISEANALMLESRYSMDSNHKKEIPKSSQSILIESARSLNAPSILLTLQLYFSRQCPRCDVIRDISRANFYYKRGVSFTDVLESEGLFGTHLLFDSYVFKGEAFLCRALKTREPLDFVFAYANLFLAGLHTRAINAILEGLSHSYNVSYESRVLLDTFLFLSSINYILQDNHLLTPKLKDIILRYSNNSGNISLLKSIQSIPNFKSIVVLEYDVGSNFILAGSLARDMESKKLISPLSKLSSYDTIDEFLSYKEKYIRQISNSIFEMLPKASLSQLRAYINILMMKEKLKRLNQYPHAKRYIY</sequence>
<gene>
    <name evidence="1" type="ORF">NCTC12714_00415</name>
</gene>
<keyword evidence="2" id="KW-1185">Reference proteome</keyword>
<name>A0A099U051_9HELI</name>
<organism evidence="1 2">
    <name type="scientific">Helicobacter muridarum</name>
    <dbReference type="NCBI Taxonomy" id="216"/>
    <lineage>
        <taxon>Bacteria</taxon>
        <taxon>Pseudomonadati</taxon>
        <taxon>Campylobacterota</taxon>
        <taxon>Epsilonproteobacteria</taxon>
        <taxon>Campylobacterales</taxon>
        <taxon>Helicobacteraceae</taxon>
        <taxon>Helicobacter</taxon>
    </lineage>
</organism>
<accession>A0A099U051</accession>
<dbReference type="EMBL" id="UGJE01000002">
    <property type="protein sequence ID" value="STQ85629.1"/>
    <property type="molecule type" value="Genomic_DNA"/>
</dbReference>